<name>A0A6A6IRI7_9PLEO</name>
<keyword evidence="3" id="KW-0808">Transferase</keyword>
<dbReference type="OrthoDB" id="5979581at2759"/>
<comment type="catalytic activity">
    <reaction evidence="8">
        <text>L-seryl-[protein] + ATP = O-phospho-L-seryl-[protein] + ADP + H(+)</text>
        <dbReference type="Rhea" id="RHEA:17989"/>
        <dbReference type="Rhea" id="RHEA-COMP:9863"/>
        <dbReference type="Rhea" id="RHEA-COMP:11604"/>
        <dbReference type="ChEBI" id="CHEBI:15378"/>
        <dbReference type="ChEBI" id="CHEBI:29999"/>
        <dbReference type="ChEBI" id="CHEBI:30616"/>
        <dbReference type="ChEBI" id="CHEBI:83421"/>
        <dbReference type="ChEBI" id="CHEBI:456216"/>
        <dbReference type="EC" id="2.7.11.1"/>
    </reaction>
</comment>
<dbReference type="InterPro" id="IPR011009">
    <property type="entry name" value="Kinase-like_dom_sf"/>
</dbReference>
<dbReference type="GeneID" id="54576688"/>
<evidence type="ECO:0000256" key="4">
    <source>
        <dbReference type="ARBA" id="ARBA00022741"/>
    </source>
</evidence>
<evidence type="ECO:0000256" key="2">
    <source>
        <dbReference type="ARBA" id="ARBA00022527"/>
    </source>
</evidence>
<dbReference type="EMBL" id="ML987191">
    <property type="protein sequence ID" value="KAF2252996.1"/>
    <property type="molecule type" value="Genomic_DNA"/>
</dbReference>
<accession>A0A6A6IRI7</accession>
<evidence type="ECO:0000256" key="3">
    <source>
        <dbReference type="ARBA" id="ARBA00022679"/>
    </source>
</evidence>
<dbReference type="GO" id="GO:0004674">
    <property type="term" value="F:protein serine/threonine kinase activity"/>
    <property type="evidence" value="ECO:0007669"/>
    <property type="project" value="UniProtKB-KW"/>
</dbReference>
<dbReference type="Pfam" id="PF00069">
    <property type="entry name" value="Pkinase"/>
    <property type="match status" value="1"/>
</dbReference>
<dbReference type="PANTHER" id="PTHR47634">
    <property type="entry name" value="PROTEIN KINASE DOMAIN-CONTAINING PROTEIN-RELATED"/>
    <property type="match status" value="1"/>
</dbReference>
<dbReference type="GO" id="GO:0005634">
    <property type="term" value="C:nucleus"/>
    <property type="evidence" value="ECO:0007669"/>
    <property type="project" value="TreeGrafter"/>
</dbReference>
<feature type="domain" description="Protein kinase" evidence="9">
    <location>
        <begin position="65"/>
        <end position="361"/>
    </location>
</feature>
<evidence type="ECO:0000256" key="1">
    <source>
        <dbReference type="ARBA" id="ARBA00012513"/>
    </source>
</evidence>
<dbReference type="SMART" id="SM00220">
    <property type="entry name" value="S_TKc"/>
    <property type="match status" value="1"/>
</dbReference>
<dbReference type="InterPro" id="IPR000719">
    <property type="entry name" value="Prot_kinase_dom"/>
</dbReference>
<dbReference type="EC" id="2.7.11.1" evidence="1"/>
<dbReference type="RefSeq" id="XP_033688000.1">
    <property type="nucleotide sequence ID" value="XM_033823358.1"/>
</dbReference>
<evidence type="ECO:0000313" key="10">
    <source>
        <dbReference type="EMBL" id="KAF2252996.1"/>
    </source>
</evidence>
<gene>
    <name evidence="10" type="ORF">BU26DRAFT_420409</name>
</gene>
<dbReference type="AlphaFoldDB" id="A0A6A6IRI7"/>
<evidence type="ECO:0000256" key="5">
    <source>
        <dbReference type="ARBA" id="ARBA00022777"/>
    </source>
</evidence>
<dbReference type="GO" id="GO:0000245">
    <property type="term" value="P:spliceosomal complex assembly"/>
    <property type="evidence" value="ECO:0007669"/>
    <property type="project" value="TreeGrafter"/>
</dbReference>
<dbReference type="PANTHER" id="PTHR47634:SF9">
    <property type="entry name" value="PROTEIN KINASE DOMAIN-CONTAINING PROTEIN-RELATED"/>
    <property type="match status" value="1"/>
</dbReference>
<keyword evidence="5 10" id="KW-0418">Kinase</keyword>
<keyword evidence="2" id="KW-0723">Serine/threonine-protein kinase</keyword>
<evidence type="ECO:0000256" key="6">
    <source>
        <dbReference type="ARBA" id="ARBA00022840"/>
    </source>
</evidence>
<dbReference type="GO" id="GO:0005737">
    <property type="term" value="C:cytoplasm"/>
    <property type="evidence" value="ECO:0007669"/>
    <property type="project" value="TreeGrafter"/>
</dbReference>
<dbReference type="InterPro" id="IPR051334">
    <property type="entry name" value="SRPK"/>
</dbReference>
<dbReference type="GO" id="GO:0050684">
    <property type="term" value="P:regulation of mRNA processing"/>
    <property type="evidence" value="ECO:0007669"/>
    <property type="project" value="TreeGrafter"/>
</dbReference>
<dbReference type="SUPFAM" id="SSF56112">
    <property type="entry name" value="Protein kinase-like (PK-like)"/>
    <property type="match status" value="1"/>
</dbReference>
<keyword evidence="6" id="KW-0067">ATP-binding</keyword>
<proteinExistence type="predicted"/>
<reference evidence="10" key="1">
    <citation type="journal article" date="2020" name="Stud. Mycol.">
        <title>101 Dothideomycetes genomes: a test case for predicting lifestyles and emergence of pathogens.</title>
        <authorList>
            <person name="Haridas S."/>
            <person name="Albert R."/>
            <person name="Binder M."/>
            <person name="Bloem J."/>
            <person name="Labutti K."/>
            <person name="Salamov A."/>
            <person name="Andreopoulos B."/>
            <person name="Baker S."/>
            <person name="Barry K."/>
            <person name="Bills G."/>
            <person name="Bluhm B."/>
            <person name="Cannon C."/>
            <person name="Castanera R."/>
            <person name="Culley D."/>
            <person name="Daum C."/>
            <person name="Ezra D."/>
            <person name="Gonzalez J."/>
            <person name="Henrissat B."/>
            <person name="Kuo A."/>
            <person name="Liang C."/>
            <person name="Lipzen A."/>
            <person name="Lutzoni F."/>
            <person name="Magnuson J."/>
            <person name="Mondo S."/>
            <person name="Nolan M."/>
            <person name="Ohm R."/>
            <person name="Pangilinan J."/>
            <person name="Park H.-J."/>
            <person name="Ramirez L."/>
            <person name="Alfaro M."/>
            <person name="Sun H."/>
            <person name="Tritt A."/>
            <person name="Yoshinaga Y."/>
            <person name="Zwiers L.-H."/>
            <person name="Turgeon B."/>
            <person name="Goodwin S."/>
            <person name="Spatafora J."/>
            <person name="Crous P."/>
            <person name="Grigoriev I."/>
        </authorList>
    </citation>
    <scope>NUCLEOTIDE SEQUENCE</scope>
    <source>
        <strain evidence="10">CBS 122368</strain>
    </source>
</reference>
<protein>
    <recommendedName>
        <fullName evidence="1">non-specific serine/threonine protein kinase</fullName>
        <ecNumber evidence="1">2.7.11.1</ecNumber>
    </recommendedName>
</protein>
<dbReference type="Gene3D" id="3.30.200.20">
    <property type="entry name" value="Phosphorylase Kinase, domain 1"/>
    <property type="match status" value="1"/>
</dbReference>
<evidence type="ECO:0000256" key="7">
    <source>
        <dbReference type="ARBA" id="ARBA00047899"/>
    </source>
</evidence>
<dbReference type="Gene3D" id="1.10.510.10">
    <property type="entry name" value="Transferase(Phosphotransferase) domain 1"/>
    <property type="match status" value="1"/>
</dbReference>
<dbReference type="Proteomes" id="UP000800094">
    <property type="component" value="Unassembled WGS sequence"/>
</dbReference>
<keyword evidence="4" id="KW-0547">Nucleotide-binding</keyword>
<evidence type="ECO:0000313" key="11">
    <source>
        <dbReference type="Proteomes" id="UP000800094"/>
    </source>
</evidence>
<sequence>MADRTTRLKTCGLQLASKIPIICRFFPRPPRIITSDSAFEEEGSKYFREKRFYPVHIGGLLNDRYRVVGKLGFGANSTIWLYKPYVVVKVGRQNSVQGSREARIYEYIKSVQSSHPGAGLVRSMLASFELTLDGSVYYGLVHAPLAMSLRDLRKGYVDCRVPVEMVRWVVRNVLLALDFLHESGIVHTDLQDGNIMFRLTSPSPLHAFSKAESLRPSARKHIPDLPYTVYQSRPLAWENHFGVPILSDFGLARYGEQTFSADARVQPLQYQAPEVILKLGWDCKIDIWNLGCVVYNLLSGELLFRGVDDALGCWMAARHLREVIEVLGMPPRDLFAGKVMGRAVGFDERGALYPPPFLSFL</sequence>
<dbReference type="PROSITE" id="PS50011">
    <property type="entry name" value="PROTEIN_KINASE_DOM"/>
    <property type="match status" value="1"/>
</dbReference>
<evidence type="ECO:0000256" key="8">
    <source>
        <dbReference type="ARBA" id="ARBA00048679"/>
    </source>
</evidence>
<dbReference type="GO" id="GO:0005524">
    <property type="term" value="F:ATP binding"/>
    <property type="evidence" value="ECO:0007669"/>
    <property type="project" value="UniProtKB-KW"/>
</dbReference>
<comment type="catalytic activity">
    <reaction evidence="7">
        <text>L-threonyl-[protein] + ATP = O-phospho-L-threonyl-[protein] + ADP + H(+)</text>
        <dbReference type="Rhea" id="RHEA:46608"/>
        <dbReference type="Rhea" id="RHEA-COMP:11060"/>
        <dbReference type="Rhea" id="RHEA-COMP:11605"/>
        <dbReference type="ChEBI" id="CHEBI:15378"/>
        <dbReference type="ChEBI" id="CHEBI:30013"/>
        <dbReference type="ChEBI" id="CHEBI:30616"/>
        <dbReference type="ChEBI" id="CHEBI:61977"/>
        <dbReference type="ChEBI" id="CHEBI:456216"/>
        <dbReference type="EC" id="2.7.11.1"/>
    </reaction>
</comment>
<organism evidence="10 11">
    <name type="scientific">Trematosphaeria pertusa</name>
    <dbReference type="NCBI Taxonomy" id="390896"/>
    <lineage>
        <taxon>Eukaryota</taxon>
        <taxon>Fungi</taxon>
        <taxon>Dikarya</taxon>
        <taxon>Ascomycota</taxon>
        <taxon>Pezizomycotina</taxon>
        <taxon>Dothideomycetes</taxon>
        <taxon>Pleosporomycetidae</taxon>
        <taxon>Pleosporales</taxon>
        <taxon>Massarineae</taxon>
        <taxon>Trematosphaeriaceae</taxon>
        <taxon>Trematosphaeria</taxon>
    </lineage>
</organism>
<keyword evidence="11" id="KW-1185">Reference proteome</keyword>
<evidence type="ECO:0000259" key="9">
    <source>
        <dbReference type="PROSITE" id="PS50011"/>
    </source>
</evidence>